<protein>
    <submittedName>
        <fullName evidence="1">Uncharacterized protein</fullName>
    </submittedName>
</protein>
<gene>
    <name evidence="1" type="ORF">CIK00_15040</name>
</gene>
<accession>A0A2N4UPZ9</accession>
<proteinExistence type="predicted"/>
<dbReference type="Proteomes" id="UP000234420">
    <property type="component" value="Unassembled WGS sequence"/>
</dbReference>
<name>A0A2N4UPZ9_9GAMM</name>
<dbReference type="RefSeq" id="WP_065208507.1">
    <property type="nucleotide sequence ID" value="NZ_JABJXE010000015.1"/>
</dbReference>
<reference evidence="1 2" key="1">
    <citation type="journal article" date="2018" name="Syst. Appl. Microbiol.">
        <title>Photobacterium carnosum sp. nov., isolated from spoiled modified atmosphere packaged poultry meat.</title>
        <authorList>
            <person name="Hilgarth M."/>
            <person name="Fuertes S."/>
            <person name="Ehrmann M."/>
            <person name="Vogel R.F."/>
        </authorList>
    </citation>
    <scope>NUCLEOTIDE SEQUENCE [LARGE SCALE GENOMIC DNA]</scope>
    <source>
        <strain evidence="1 2">TMW 2.2021</strain>
    </source>
</reference>
<comment type="caution">
    <text evidence="1">The sequence shown here is derived from an EMBL/GenBank/DDBJ whole genome shotgun (WGS) entry which is preliminary data.</text>
</comment>
<evidence type="ECO:0000313" key="2">
    <source>
        <dbReference type="Proteomes" id="UP000234420"/>
    </source>
</evidence>
<keyword evidence="2" id="KW-1185">Reference proteome</keyword>
<evidence type="ECO:0000313" key="1">
    <source>
        <dbReference type="EMBL" id="PLC57095.1"/>
    </source>
</evidence>
<dbReference type="AlphaFoldDB" id="A0A2N4UPZ9"/>
<organism evidence="1 2">
    <name type="scientific">Photobacterium carnosum</name>
    <dbReference type="NCBI Taxonomy" id="2023717"/>
    <lineage>
        <taxon>Bacteria</taxon>
        <taxon>Pseudomonadati</taxon>
        <taxon>Pseudomonadota</taxon>
        <taxon>Gammaproteobacteria</taxon>
        <taxon>Vibrionales</taxon>
        <taxon>Vibrionaceae</taxon>
        <taxon>Photobacterium</taxon>
    </lineage>
</organism>
<sequence length="174" mass="19690">MAKSTLNELTFKPQQYISAKTLINNAEFMSFANDKILTSNSISELFSNAIALDSQSKLRIVRRILITANNSDFIELKKNTGDSFITISKCRDCFNENGFKVEVSFYHRHNKHCSSSVAYHSISEAILQTVKDGYTIHCDGFYQELFYADKVISRINQRVSMLAALAHSRSSLSN</sequence>
<dbReference type="EMBL" id="NPIB01000020">
    <property type="protein sequence ID" value="PLC57095.1"/>
    <property type="molecule type" value="Genomic_DNA"/>
</dbReference>